<dbReference type="PANTHER" id="PTHR32027">
    <property type="entry name" value="CYTOSINE DEAMINASE"/>
    <property type="match status" value="1"/>
</dbReference>
<accession>B1X3M1</accession>
<name>B1X3M1_PAUCH</name>
<keyword evidence="2" id="KW-0934">Plastid</keyword>
<dbReference type="GO" id="GO:0006209">
    <property type="term" value="P:cytosine catabolic process"/>
    <property type="evidence" value="ECO:0007669"/>
    <property type="project" value="TreeGrafter"/>
</dbReference>
<reference evidence="2" key="1">
    <citation type="submission" date="2007-08" db="EMBL/GenBank/DDBJ databases">
        <authorList>
            <person name="Gloeckner G."/>
            <person name="Nowack E."/>
            <person name="Melkonian M."/>
        </authorList>
    </citation>
    <scope>NUCLEOTIDE SEQUENCE</scope>
</reference>
<dbReference type="GO" id="GO:0004131">
    <property type="term" value="F:cytosine deaminase activity"/>
    <property type="evidence" value="ECO:0007669"/>
    <property type="project" value="TreeGrafter"/>
</dbReference>
<sequence length="411" mass="45750">MNGSVVVLLPRDLLDPLIITDHNLTDKEGLLSVQLIWTQGIITNIRLLGNLSEIALPIAISPLIESHAHLDKAYTRDLKSIATNNITATMLANASEHSFRTAEDLQKRITRIMQLGWHQGLRGIRTHVDSLGPHMQLTWEVLQDLRFNWKTRLSLQLVALLPLYYWGTQKGINLAKQIASSGGFLGGILGPPYIKSLKAESEVLTFLKLAQSFGCSVDLHVDEGNIALGHGVNLITRLMEKYNFDVSITCSHSSSMGLLPLSKLRNLAERMAYVNLQVVALPFTNFWLIGHHSEITPSQRPIAPIKQLQAAGVNVCVGSDNVQDAWFPAGNCDPIELIRFSTVTTHLTPWSRQGLVPFTTSPSRLMGLEWDGIFRIGAPASMILIDCSTWYRILAQPPRRRVLHNGKWILD</sequence>
<feature type="domain" description="Amidohydrolase 3" evidence="1">
    <location>
        <begin position="203"/>
        <end position="398"/>
    </location>
</feature>
<evidence type="ECO:0000259" key="1">
    <source>
        <dbReference type="Pfam" id="PF07969"/>
    </source>
</evidence>
<dbReference type="PANTHER" id="PTHR32027:SF0">
    <property type="entry name" value="CYTOSINE DEAMINASE"/>
    <property type="match status" value="1"/>
</dbReference>
<dbReference type="InterPro" id="IPR052349">
    <property type="entry name" value="Metallo-hydrolase_Enzymes"/>
</dbReference>
<dbReference type="SUPFAM" id="SSF51556">
    <property type="entry name" value="Metallo-dependent hydrolases"/>
    <property type="match status" value="1"/>
</dbReference>
<dbReference type="Gene3D" id="3.20.20.140">
    <property type="entry name" value="Metal-dependent hydrolases"/>
    <property type="match status" value="1"/>
</dbReference>
<dbReference type="GO" id="GO:0035888">
    <property type="term" value="F:isoguanine deaminase activity"/>
    <property type="evidence" value="ECO:0007669"/>
    <property type="project" value="TreeGrafter"/>
</dbReference>
<dbReference type="RefSeq" id="YP_002048750.1">
    <property type="nucleotide sequence ID" value="NC_011087.1"/>
</dbReference>
<proteinExistence type="predicted"/>
<dbReference type="GeneID" id="6481310"/>
<dbReference type="InterPro" id="IPR032466">
    <property type="entry name" value="Metal_Hydrolase"/>
</dbReference>
<dbReference type="Pfam" id="PF07969">
    <property type="entry name" value="Amidohydro_3"/>
    <property type="match status" value="1"/>
</dbReference>
<protein>
    <submittedName>
        <fullName evidence="2">Possible cytosine deaminase</fullName>
    </submittedName>
</protein>
<geneLocation type="organellar chromatophore" evidence="2"/>
<gene>
    <name evidence="2" type="primary">codA</name>
    <name evidence="2" type="ordered locus">PCC_0086</name>
</gene>
<dbReference type="Gene3D" id="2.30.40.10">
    <property type="entry name" value="Urease, subunit C, domain 1"/>
    <property type="match status" value="1"/>
</dbReference>
<organism evidence="2">
    <name type="scientific">Paulinella chromatophora</name>
    <dbReference type="NCBI Taxonomy" id="39717"/>
    <lineage>
        <taxon>Eukaryota</taxon>
        <taxon>Sar</taxon>
        <taxon>Rhizaria</taxon>
        <taxon>Cercozoa</taxon>
        <taxon>Imbricatea</taxon>
        <taxon>Silicofilosea</taxon>
        <taxon>Euglyphida</taxon>
        <taxon>Paulinellidae</taxon>
        <taxon>Paulinella</taxon>
    </lineage>
</organism>
<dbReference type="SMR" id="B1X3M1"/>
<dbReference type="InterPro" id="IPR011059">
    <property type="entry name" value="Metal-dep_hydrolase_composite"/>
</dbReference>
<dbReference type="InterPro" id="IPR013108">
    <property type="entry name" value="Amidohydro_3"/>
</dbReference>
<dbReference type="AlphaFoldDB" id="B1X3M1"/>
<dbReference type="EMBL" id="CP000815">
    <property type="protein sequence ID" value="ACB42540.1"/>
    <property type="molecule type" value="Genomic_DNA"/>
</dbReference>
<reference evidence="2" key="2">
    <citation type="journal article" date="2008" name="Curr. Biol.">
        <title>Chromatophore genome sequence of Paulinella sheds light on acquisition of photosynthesis by eukaryotes.</title>
        <authorList>
            <person name="Nowack E.C.M."/>
            <person name="Melkonian M."/>
            <person name="Gloeckner G."/>
        </authorList>
    </citation>
    <scope>NUCLEOTIDE SEQUENCE [LARGE SCALE GENOMIC DNA]</scope>
</reference>
<evidence type="ECO:0000313" key="2">
    <source>
        <dbReference type="EMBL" id="ACB42540.1"/>
    </source>
</evidence>